<keyword evidence="5" id="KW-0813">Transport</keyword>
<keyword evidence="19" id="KW-1185">Reference proteome</keyword>
<feature type="chain" id="PRO_5045831104" evidence="17">
    <location>
        <begin position="20"/>
        <end position="500"/>
    </location>
</feature>
<dbReference type="Pfam" id="PF04137">
    <property type="entry name" value="ERO1"/>
    <property type="match status" value="1"/>
</dbReference>
<evidence type="ECO:0000256" key="12">
    <source>
        <dbReference type="ARBA" id="ARBA00023136"/>
    </source>
</evidence>
<evidence type="ECO:0000256" key="14">
    <source>
        <dbReference type="ARBA" id="ARBA00023180"/>
    </source>
</evidence>
<protein>
    <submittedName>
        <fullName evidence="18">Endoplasmic oxidoreductin-1</fullName>
    </submittedName>
</protein>
<evidence type="ECO:0000256" key="2">
    <source>
        <dbReference type="ARBA" id="ARBA00004367"/>
    </source>
</evidence>
<evidence type="ECO:0000256" key="11">
    <source>
        <dbReference type="ARBA" id="ARBA00023002"/>
    </source>
</evidence>
<sequence>MHRKREVICLLALSLPCLADSLLGNANGLKESVSSKGAFQEATINTFPVVDLKQCQNLQPTGPIEATLCDYETLDSVKNDLYDNLKELVKVPFFRYLQMDLYRGCPFWDDNAMCTEPTCALNSVEEREVPEKWRMKTLSRVDRITNYDKLAGCYYRDSDFCYLEDPKVGEYFDLSQIPERYTGYAGEGARNIWRSIYQENCFAPSTLQLSYNQRNDPETCLEERVYYKVISGLHSSISTHICLDYLNHTTGEWAPNLHCYTTRVASYPERLEYIYLNAVLLLRAVARLGPHLHRYDYHDGEDSAAVTAQLQNVLAIAHEAGKFDERTLFNGINAQALKEEFKAHFRNVSRIMDCIDCDQCRLWGKVQTMGVATALKVLFELDETTLSRSPNSNPLQRPEIVALFNTLHRFTESLQAVDIFRRLATDSDPDVKPEKARDNNETVDEDSPDTSRRRIEALIQFCKECYAVGSRSIWSRGKESLQSWFGLSEPSRTDRNKDEL</sequence>
<keyword evidence="14" id="KW-0325">Glycoprotein</keyword>
<evidence type="ECO:0000256" key="6">
    <source>
        <dbReference type="ARBA" id="ARBA00022630"/>
    </source>
</evidence>
<accession>A0ABR3FCB1</accession>
<evidence type="ECO:0000256" key="17">
    <source>
        <dbReference type="SAM" id="SignalP"/>
    </source>
</evidence>
<evidence type="ECO:0000256" key="5">
    <source>
        <dbReference type="ARBA" id="ARBA00022448"/>
    </source>
</evidence>
<evidence type="ECO:0000256" key="9">
    <source>
        <dbReference type="ARBA" id="ARBA00022827"/>
    </source>
</evidence>
<feature type="region of interest" description="Disordered" evidence="16">
    <location>
        <begin position="428"/>
        <end position="450"/>
    </location>
</feature>
<evidence type="ECO:0000256" key="16">
    <source>
        <dbReference type="SAM" id="MobiDB-lite"/>
    </source>
</evidence>
<keyword evidence="11" id="KW-0560">Oxidoreductase</keyword>
<organism evidence="18 19">
    <name type="scientific">Marasmius crinis-equi</name>
    <dbReference type="NCBI Taxonomy" id="585013"/>
    <lineage>
        <taxon>Eukaryota</taxon>
        <taxon>Fungi</taxon>
        <taxon>Dikarya</taxon>
        <taxon>Basidiomycota</taxon>
        <taxon>Agaricomycotina</taxon>
        <taxon>Agaricomycetes</taxon>
        <taxon>Agaricomycetidae</taxon>
        <taxon>Agaricales</taxon>
        <taxon>Marasmiineae</taxon>
        <taxon>Marasmiaceae</taxon>
        <taxon>Marasmius</taxon>
    </lineage>
</organism>
<evidence type="ECO:0000256" key="8">
    <source>
        <dbReference type="ARBA" id="ARBA00022824"/>
    </source>
</evidence>
<feature type="compositionally biased region" description="Basic and acidic residues" evidence="16">
    <location>
        <begin position="428"/>
        <end position="440"/>
    </location>
</feature>
<keyword evidence="8" id="KW-0256">Endoplasmic reticulum</keyword>
<dbReference type="InterPro" id="IPR037192">
    <property type="entry name" value="ERO1-like_sf"/>
</dbReference>
<proteinExistence type="inferred from homology"/>
<dbReference type="PANTHER" id="PTHR12613">
    <property type="entry name" value="ERO1-RELATED"/>
    <property type="match status" value="1"/>
</dbReference>
<evidence type="ECO:0000256" key="4">
    <source>
        <dbReference type="ARBA" id="ARBA00011802"/>
    </source>
</evidence>
<keyword evidence="12" id="KW-0472">Membrane</keyword>
<evidence type="ECO:0000256" key="3">
    <source>
        <dbReference type="ARBA" id="ARBA00008277"/>
    </source>
</evidence>
<dbReference type="PANTHER" id="PTHR12613:SF0">
    <property type="entry name" value="ERO1-LIKE PROTEIN"/>
    <property type="match status" value="1"/>
</dbReference>
<dbReference type="Proteomes" id="UP001465976">
    <property type="component" value="Unassembled WGS sequence"/>
</dbReference>
<evidence type="ECO:0000256" key="10">
    <source>
        <dbReference type="ARBA" id="ARBA00022982"/>
    </source>
</evidence>
<keyword evidence="7 17" id="KW-0732">Signal</keyword>
<comment type="similarity">
    <text evidence="3">Belongs to the EROs family.</text>
</comment>
<evidence type="ECO:0000256" key="15">
    <source>
        <dbReference type="ARBA" id="ARBA00023284"/>
    </source>
</evidence>
<keyword evidence="6" id="KW-0285">Flavoprotein</keyword>
<keyword evidence="10" id="KW-0249">Electron transport</keyword>
<dbReference type="SUPFAM" id="SSF110019">
    <property type="entry name" value="ERO1-like"/>
    <property type="match status" value="1"/>
</dbReference>
<comment type="subunit">
    <text evidence="4">May function both as a monomer and a homodimer.</text>
</comment>
<name>A0ABR3FCB1_9AGAR</name>
<dbReference type="EMBL" id="JBAHYK010000569">
    <property type="protein sequence ID" value="KAL0572884.1"/>
    <property type="molecule type" value="Genomic_DNA"/>
</dbReference>
<evidence type="ECO:0000256" key="1">
    <source>
        <dbReference type="ARBA" id="ARBA00001974"/>
    </source>
</evidence>
<comment type="caution">
    <text evidence="18">The sequence shown here is derived from an EMBL/GenBank/DDBJ whole genome shotgun (WGS) entry which is preliminary data.</text>
</comment>
<keyword evidence="13" id="KW-1015">Disulfide bond</keyword>
<evidence type="ECO:0000313" key="19">
    <source>
        <dbReference type="Proteomes" id="UP001465976"/>
    </source>
</evidence>
<feature type="signal peptide" evidence="17">
    <location>
        <begin position="1"/>
        <end position="19"/>
    </location>
</feature>
<comment type="subcellular location">
    <subcellularLocation>
        <location evidence="2">Endoplasmic reticulum membrane</location>
        <topology evidence="2">Peripheral membrane protein</topology>
        <orientation evidence="2">Lumenal side</orientation>
    </subcellularLocation>
</comment>
<reference evidence="18 19" key="1">
    <citation type="submission" date="2024-02" db="EMBL/GenBank/DDBJ databases">
        <title>A draft genome for the cacao thread blight pathogen Marasmius crinis-equi.</title>
        <authorList>
            <person name="Cohen S.P."/>
            <person name="Baruah I.K."/>
            <person name="Amoako-Attah I."/>
            <person name="Bukari Y."/>
            <person name="Meinhardt L.W."/>
            <person name="Bailey B.A."/>
        </authorList>
    </citation>
    <scope>NUCLEOTIDE SEQUENCE [LARGE SCALE GENOMIC DNA]</scope>
    <source>
        <strain evidence="18 19">GH-76</strain>
    </source>
</reference>
<evidence type="ECO:0000313" key="18">
    <source>
        <dbReference type="EMBL" id="KAL0572884.1"/>
    </source>
</evidence>
<evidence type="ECO:0000256" key="7">
    <source>
        <dbReference type="ARBA" id="ARBA00022729"/>
    </source>
</evidence>
<keyword evidence="15" id="KW-0676">Redox-active center</keyword>
<evidence type="ECO:0000256" key="13">
    <source>
        <dbReference type="ARBA" id="ARBA00023157"/>
    </source>
</evidence>
<dbReference type="InterPro" id="IPR007266">
    <property type="entry name" value="Ero1"/>
</dbReference>
<gene>
    <name evidence="18" type="primary">ERO1_2</name>
    <name evidence="18" type="ORF">V5O48_009078</name>
</gene>
<keyword evidence="9" id="KW-0274">FAD</keyword>
<comment type="cofactor">
    <cofactor evidence="1">
        <name>FAD</name>
        <dbReference type="ChEBI" id="CHEBI:57692"/>
    </cofactor>
</comment>